<organism evidence="1">
    <name type="scientific">Arundo donax</name>
    <name type="common">Giant reed</name>
    <name type="synonym">Donax arundinaceus</name>
    <dbReference type="NCBI Taxonomy" id="35708"/>
    <lineage>
        <taxon>Eukaryota</taxon>
        <taxon>Viridiplantae</taxon>
        <taxon>Streptophyta</taxon>
        <taxon>Embryophyta</taxon>
        <taxon>Tracheophyta</taxon>
        <taxon>Spermatophyta</taxon>
        <taxon>Magnoliopsida</taxon>
        <taxon>Liliopsida</taxon>
        <taxon>Poales</taxon>
        <taxon>Poaceae</taxon>
        <taxon>PACMAD clade</taxon>
        <taxon>Arundinoideae</taxon>
        <taxon>Arundineae</taxon>
        <taxon>Arundo</taxon>
    </lineage>
</organism>
<accession>A0A0A9FPN4</accession>
<protein>
    <submittedName>
        <fullName evidence="1">Uncharacterized protein</fullName>
    </submittedName>
</protein>
<evidence type="ECO:0000313" key="1">
    <source>
        <dbReference type="EMBL" id="JAE14252.1"/>
    </source>
</evidence>
<reference evidence="1" key="1">
    <citation type="submission" date="2014-09" db="EMBL/GenBank/DDBJ databases">
        <authorList>
            <person name="Magalhaes I.L.F."/>
            <person name="Oliveira U."/>
            <person name="Santos F.R."/>
            <person name="Vidigal T.H.D.A."/>
            <person name="Brescovit A.D."/>
            <person name="Santos A.J."/>
        </authorList>
    </citation>
    <scope>NUCLEOTIDE SEQUENCE</scope>
    <source>
        <tissue evidence="1">Shoot tissue taken approximately 20 cm above the soil surface</tissue>
    </source>
</reference>
<name>A0A0A9FPN4_ARUDO</name>
<proteinExistence type="predicted"/>
<reference evidence="1" key="2">
    <citation type="journal article" date="2015" name="Data Brief">
        <title>Shoot transcriptome of the giant reed, Arundo donax.</title>
        <authorList>
            <person name="Barrero R.A."/>
            <person name="Guerrero F.D."/>
            <person name="Moolhuijzen P."/>
            <person name="Goolsby J.A."/>
            <person name="Tidwell J."/>
            <person name="Bellgard S.E."/>
            <person name="Bellgard M.I."/>
        </authorList>
    </citation>
    <scope>NUCLEOTIDE SEQUENCE</scope>
    <source>
        <tissue evidence="1">Shoot tissue taken approximately 20 cm above the soil surface</tissue>
    </source>
</reference>
<dbReference type="EMBL" id="GBRH01183644">
    <property type="protein sequence ID" value="JAE14252.1"/>
    <property type="molecule type" value="Transcribed_RNA"/>
</dbReference>
<dbReference type="AlphaFoldDB" id="A0A0A9FPN4"/>
<sequence length="27" mass="2996">MTVCNLNNLSGLRGPKRSVATFRPCPY</sequence>